<organism evidence="2 3">
    <name type="scientific">Protopolystoma xenopodis</name>
    <dbReference type="NCBI Taxonomy" id="117903"/>
    <lineage>
        <taxon>Eukaryota</taxon>
        <taxon>Metazoa</taxon>
        <taxon>Spiralia</taxon>
        <taxon>Lophotrochozoa</taxon>
        <taxon>Platyhelminthes</taxon>
        <taxon>Monogenea</taxon>
        <taxon>Polyopisthocotylea</taxon>
        <taxon>Polystomatidea</taxon>
        <taxon>Polystomatidae</taxon>
        <taxon>Protopolystoma</taxon>
    </lineage>
</organism>
<proteinExistence type="predicted"/>
<dbReference type="AlphaFoldDB" id="A0A3S5A9R7"/>
<sequence length="183" mass="19840">MAAGACRMVRGVPLSSEAANSGNQSKSNGPGNDERHDELGCRRVNGLFSSRSRLCVNEALSTKPPMHHRRPAPVPSVFCRSSNQAQANMGLVEKAGHNWDFVWLRRTHKSSLRLGEDAVKRWPFETGSTFPVISGAETSRMICARLRGEGSAGLFQNVCHVPGVPVAVRQTNALTTSRCNSKA</sequence>
<evidence type="ECO:0000313" key="2">
    <source>
        <dbReference type="EMBL" id="VEL15411.1"/>
    </source>
</evidence>
<protein>
    <submittedName>
        <fullName evidence="2">Uncharacterized protein</fullName>
    </submittedName>
</protein>
<evidence type="ECO:0000313" key="3">
    <source>
        <dbReference type="Proteomes" id="UP000784294"/>
    </source>
</evidence>
<feature type="compositionally biased region" description="Polar residues" evidence="1">
    <location>
        <begin position="17"/>
        <end position="30"/>
    </location>
</feature>
<comment type="caution">
    <text evidence="2">The sequence shown here is derived from an EMBL/GenBank/DDBJ whole genome shotgun (WGS) entry which is preliminary data.</text>
</comment>
<name>A0A3S5A9R7_9PLAT</name>
<feature type="region of interest" description="Disordered" evidence="1">
    <location>
        <begin position="13"/>
        <end position="38"/>
    </location>
</feature>
<accession>A0A3S5A9R7</accession>
<gene>
    <name evidence="2" type="ORF">PXEA_LOCUS8851</name>
</gene>
<keyword evidence="3" id="KW-1185">Reference proteome</keyword>
<dbReference type="Proteomes" id="UP000784294">
    <property type="component" value="Unassembled WGS sequence"/>
</dbReference>
<evidence type="ECO:0000256" key="1">
    <source>
        <dbReference type="SAM" id="MobiDB-lite"/>
    </source>
</evidence>
<reference evidence="2" key="1">
    <citation type="submission" date="2018-11" db="EMBL/GenBank/DDBJ databases">
        <authorList>
            <consortium name="Pathogen Informatics"/>
        </authorList>
    </citation>
    <scope>NUCLEOTIDE SEQUENCE</scope>
</reference>
<dbReference type="EMBL" id="CAAALY010024523">
    <property type="protein sequence ID" value="VEL15411.1"/>
    <property type="molecule type" value="Genomic_DNA"/>
</dbReference>